<feature type="compositionally biased region" description="Basic and acidic residues" evidence="1">
    <location>
        <begin position="589"/>
        <end position="608"/>
    </location>
</feature>
<proteinExistence type="predicted"/>
<reference evidence="4 5" key="1">
    <citation type="submission" date="2012-10" db="EMBL/GenBank/DDBJ databases">
        <authorList>
            <person name="Zafar N."/>
            <person name="Inman J."/>
            <person name="Hall N."/>
            <person name="Lorenzi H."/>
            <person name="Caler E."/>
        </authorList>
    </citation>
    <scope>NUCLEOTIDE SEQUENCE [LARGE SCALE GENOMIC DNA]</scope>
    <source>
        <strain evidence="4 5">IP1</strain>
    </source>
</reference>
<keyword evidence="5" id="KW-1185">Reference proteome</keyword>
<dbReference type="Pfam" id="PF13768">
    <property type="entry name" value="VWA_3"/>
    <property type="match status" value="1"/>
</dbReference>
<dbReference type="KEGG" id="eiv:EIN_455410"/>
<dbReference type="PROSITE" id="PS51468">
    <property type="entry name" value="VIT"/>
    <property type="match status" value="1"/>
</dbReference>
<dbReference type="SMART" id="SM00327">
    <property type="entry name" value="VWA"/>
    <property type="match status" value="1"/>
</dbReference>
<evidence type="ECO:0000313" key="4">
    <source>
        <dbReference type="EMBL" id="ELP89721.1"/>
    </source>
</evidence>
<dbReference type="SMART" id="SM00609">
    <property type="entry name" value="VIT"/>
    <property type="match status" value="1"/>
</dbReference>
<evidence type="ECO:0000259" key="3">
    <source>
        <dbReference type="PROSITE" id="PS51468"/>
    </source>
</evidence>
<sequence>MLFYFKLINKQKPQEQKTTLVKFSKINFDIEVIGCFARVTATHFVTNTNPTPIDLSINFAYDNQSAVVGYSYKVNDKEVISSLKEIEAAKKEIADAKSSGYSTSDIQKTDDRTLVLSLGNLDTTKTAECKIVYVTRLLVINDDLVLASTETVKDETDAEVTIEHIGDTSSPKSTFTKKLSEITTIPLGKIGNGIYITDDEDLEEKTGLSVFVSDEKVGPVDAIFVCDRSGSMYGKGITSLKSALQLFLRQLPTDSTFDIVSFGSQFDSLFSGLKKYDETSFDFASKAVEKFESNYGGTNILEPLKSAMAQKSQVILLTDGQVGRNEKIEILKYLEDNRGKAIVHCIGLGDGVDSDLIKDIGNVGGGISVVVRDTENLRKELSEITNKILLPAIKGGKVTLTNGVFEDGKSEEVVGIFNKETFAFFNTTSDSKTEGTLTGNVGEKKVTLTSTEKMRVKNTILGQFKAFEKLKVLESKEEKEKCVKLSLKYNVLSKYTTFVAIDKSTKVETDAVKKVEINQSEHIQCYPMMYGGNRGGFGGGMRMKKCCAAPMAPRMAAPMMMCDSESLEQSRAAAMKKRDSSKQHNGGSVERECRSSCKKSEKREKEQRVEQKKVMTINEKYDLLINKQKFDGRFEDVVSVFEEAKTVEAKFVNEKVDKKCVTTATAIAILRKYYADRKVEWALLEEKAMKYLAQFGFGEDLVNKIIAALV</sequence>
<dbReference type="VEuPathDB" id="AmoebaDB:EIN_455410"/>
<dbReference type="SUPFAM" id="SSF53300">
    <property type="entry name" value="vWA-like"/>
    <property type="match status" value="1"/>
</dbReference>
<dbReference type="PANTHER" id="PTHR45737">
    <property type="entry name" value="VON WILLEBRAND FACTOR A DOMAIN-CONTAINING PROTEIN 5A"/>
    <property type="match status" value="1"/>
</dbReference>
<dbReference type="Gene3D" id="3.40.50.410">
    <property type="entry name" value="von Willebrand factor, type A domain"/>
    <property type="match status" value="1"/>
</dbReference>
<feature type="region of interest" description="Disordered" evidence="1">
    <location>
        <begin position="568"/>
        <end position="608"/>
    </location>
</feature>
<evidence type="ECO:0000256" key="1">
    <source>
        <dbReference type="SAM" id="MobiDB-lite"/>
    </source>
</evidence>
<dbReference type="GeneID" id="14888682"/>
<accession>L7FMT1</accession>
<dbReference type="PROSITE" id="PS50234">
    <property type="entry name" value="VWFA"/>
    <property type="match status" value="1"/>
</dbReference>
<dbReference type="InterPro" id="IPR002035">
    <property type="entry name" value="VWF_A"/>
</dbReference>
<gene>
    <name evidence="4" type="ORF">EIN_455410</name>
</gene>
<dbReference type="InterPro" id="IPR013694">
    <property type="entry name" value="VIT"/>
</dbReference>
<dbReference type="OMA" id="TAGHPCQ"/>
<protein>
    <submittedName>
        <fullName evidence="4">Uncharacterized protein</fullName>
    </submittedName>
</protein>
<dbReference type="Proteomes" id="UP000014680">
    <property type="component" value="Unassembled WGS sequence"/>
</dbReference>
<evidence type="ECO:0000313" key="5">
    <source>
        <dbReference type="Proteomes" id="UP000014680"/>
    </source>
</evidence>
<dbReference type="RefSeq" id="XP_004256492.1">
    <property type="nucleotide sequence ID" value="XM_004256444.1"/>
</dbReference>
<organism evidence="4 5">
    <name type="scientific">Entamoeba invadens IP1</name>
    <dbReference type="NCBI Taxonomy" id="370355"/>
    <lineage>
        <taxon>Eukaryota</taxon>
        <taxon>Amoebozoa</taxon>
        <taxon>Evosea</taxon>
        <taxon>Archamoebae</taxon>
        <taxon>Mastigamoebida</taxon>
        <taxon>Entamoebidae</taxon>
        <taxon>Entamoeba</taxon>
    </lineage>
</organism>
<feature type="domain" description="VWFA" evidence="2">
    <location>
        <begin position="221"/>
        <end position="388"/>
    </location>
</feature>
<dbReference type="EMBL" id="KB206589">
    <property type="protein sequence ID" value="ELP89721.1"/>
    <property type="molecule type" value="Genomic_DNA"/>
</dbReference>
<dbReference type="PANTHER" id="PTHR45737:SF6">
    <property type="entry name" value="VON WILLEBRAND FACTOR A DOMAIN-CONTAINING PROTEIN 5A"/>
    <property type="match status" value="1"/>
</dbReference>
<feature type="domain" description="VIT" evidence="3">
    <location>
        <begin position="7"/>
        <end position="135"/>
    </location>
</feature>
<dbReference type="AlphaFoldDB" id="L7FMT1"/>
<evidence type="ECO:0000259" key="2">
    <source>
        <dbReference type="PROSITE" id="PS50234"/>
    </source>
</evidence>
<dbReference type="InterPro" id="IPR036465">
    <property type="entry name" value="vWFA_dom_sf"/>
</dbReference>
<dbReference type="Pfam" id="PF08487">
    <property type="entry name" value="VIT"/>
    <property type="match status" value="1"/>
</dbReference>
<name>L7FMT1_ENTIV</name>
<dbReference type="OrthoDB" id="30900at2759"/>